<dbReference type="Pfam" id="PF08239">
    <property type="entry name" value="SH3_3"/>
    <property type="match status" value="1"/>
</dbReference>
<proteinExistence type="predicted"/>
<evidence type="ECO:0000256" key="2">
    <source>
        <dbReference type="SAM" id="Phobius"/>
    </source>
</evidence>
<dbReference type="Gene3D" id="2.30.30.40">
    <property type="entry name" value="SH3 Domains"/>
    <property type="match status" value="1"/>
</dbReference>
<accession>A0A6L5X6J4</accession>
<dbReference type="PROSITE" id="PS51781">
    <property type="entry name" value="SH3B"/>
    <property type="match status" value="1"/>
</dbReference>
<evidence type="ECO:0000313" key="4">
    <source>
        <dbReference type="EMBL" id="MSS15137.1"/>
    </source>
</evidence>
<dbReference type="AlphaFoldDB" id="A0A6L5X6J4"/>
<feature type="region of interest" description="Disordered" evidence="1">
    <location>
        <begin position="224"/>
        <end position="257"/>
    </location>
</feature>
<dbReference type="Proteomes" id="UP000481852">
    <property type="component" value="Unassembled WGS sequence"/>
</dbReference>
<reference evidence="4 5" key="1">
    <citation type="submission" date="2019-08" db="EMBL/GenBank/DDBJ databases">
        <title>In-depth cultivation of the pig gut microbiome towards novel bacterial diversity and tailored functional studies.</title>
        <authorList>
            <person name="Wylensek D."/>
            <person name="Hitch T.C.A."/>
            <person name="Clavel T."/>
        </authorList>
    </citation>
    <scope>NUCLEOTIDE SEQUENCE [LARGE SCALE GENOMIC DNA]</scope>
    <source>
        <strain evidence="4 5">Oil+RF-744-WCA-WT-11</strain>
    </source>
</reference>
<sequence>MIWRTLMDNFREWLSDNLRYILLGIAVCLVVVIVVCVVRLVGGSSSDSKKTDAQAVEQVTEASQNTAASSTAPEASSSLKKDDASILELVKKYYTAVAAKDTATLATIVSPWTDDMQSSILSNTMIESYDNISTYSKAGPSDGTYVVYAYYDGKIKDISTEAPSLALLYVVTDDSGSLVVGDRNASTEVADFISKATAASDVQALKNDVNQKLLEAENSDPDLKAFLDSQSSGASGETEEATESDVSSGNTASGETATTTAGVNIRVKASADAQIVAVTYAGAEVKVIERGDQWTHINFDYQGTTYDGFVSTQYLQFGGSGTAQTDQTSGSGSASAAQTGQTSGTGTSGAASGGSTSGGAV</sequence>
<keyword evidence="2" id="KW-0812">Transmembrane</keyword>
<dbReference type="InterPro" id="IPR003646">
    <property type="entry name" value="SH3-like_bac-type"/>
</dbReference>
<evidence type="ECO:0000259" key="3">
    <source>
        <dbReference type="PROSITE" id="PS51781"/>
    </source>
</evidence>
<feature type="transmembrane region" description="Helical" evidence="2">
    <location>
        <begin position="20"/>
        <end position="41"/>
    </location>
</feature>
<feature type="domain" description="SH3b" evidence="3">
    <location>
        <begin position="254"/>
        <end position="319"/>
    </location>
</feature>
<keyword evidence="2" id="KW-0472">Membrane</keyword>
<feature type="compositionally biased region" description="Gly residues" evidence="1">
    <location>
        <begin position="351"/>
        <end position="361"/>
    </location>
</feature>
<organism evidence="4 5">
    <name type="scientific">Porcincola intestinalis</name>
    <dbReference type="NCBI Taxonomy" id="2606632"/>
    <lineage>
        <taxon>Bacteria</taxon>
        <taxon>Bacillati</taxon>
        <taxon>Bacillota</taxon>
        <taxon>Clostridia</taxon>
        <taxon>Lachnospirales</taxon>
        <taxon>Lachnospiraceae</taxon>
        <taxon>Porcincola</taxon>
    </lineage>
</organism>
<keyword evidence="2" id="KW-1133">Transmembrane helix</keyword>
<name>A0A6L5X6J4_9FIRM</name>
<protein>
    <submittedName>
        <fullName evidence="4">SH3 domain-containing protein</fullName>
    </submittedName>
</protein>
<gene>
    <name evidence="4" type="ORF">FYJ35_08845</name>
</gene>
<evidence type="ECO:0000313" key="5">
    <source>
        <dbReference type="Proteomes" id="UP000481852"/>
    </source>
</evidence>
<keyword evidence="5" id="KW-1185">Reference proteome</keyword>
<feature type="compositionally biased region" description="Low complexity" evidence="1">
    <location>
        <begin position="327"/>
        <end position="350"/>
    </location>
</feature>
<feature type="region of interest" description="Disordered" evidence="1">
    <location>
        <begin position="320"/>
        <end position="361"/>
    </location>
</feature>
<dbReference type="EMBL" id="VULZ01000009">
    <property type="protein sequence ID" value="MSS15137.1"/>
    <property type="molecule type" value="Genomic_DNA"/>
</dbReference>
<feature type="compositionally biased region" description="Low complexity" evidence="1">
    <location>
        <begin position="247"/>
        <end position="257"/>
    </location>
</feature>
<comment type="caution">
    <text evidence="4">The sequence shown here is derived from an EMBL/GenBank/DDBJ whole genome shotgun (WGS) entry which is preliminary data.</text>
</comment>
<evidence type="ECO:0000256" key="1">
    <source>
        <dbReference type="SAM" id="MobiDB-lite"/>
    </source>
</evidence>